<dbReference type="PANTHER" id="PTHR30146:SF109">
    <property type="entry name" value="HTH-TYPE TRANSCRIPTIONAL REGULATOR GALS"/>
    <property type="match status" value="1"/>
</dbReference>
<evidence type="ECO:0000259" key="4">
    <source>
        <dbReference type="PROSITE" id="PS50932"/>
    </source>
</evidence>
<dbReference type="Gene3D" id="1.10.260.40">
    <property type="entry name" value="lambda repressor-like DNA-binding domains"/>
    <property type="match status" value="1"/>
</dbReference>
<evidence type="ECO:0000313" key="6">
    <source>
        <dbReference type="Proteomes" id="UP001199355"/>
    </source>
</evidence>
<feature type="domain" description="HTH lacI-type" evidence="4">
    <location>
        <begin position="11"/>
        <end position="65"/>
    </location>
</feature>
<dbReference type="Pfam" id="PF00356">
    <property type="entry name" value="LacI"/>
    <property type="match status" value="1"/>
</dbReference>
<proteinExistence type="predicted"/>
<dbReference type="PANTHER" id="PTHR30146">
    <property type="entry name" value="LACI-RELATED TRANSCRIPTIONAL REPRESSOR"/>
    <property type="match status" value="1"/>
</dbReference>
<evidence type="ECO:0000256" key="2">
    <source>
        <dbReference type="ARBA" id="ARBA00023125"/>
    </source>
</evidence>
<dbReference type="Gene3D" id="3.40.50.2300">
    <property type="match status" value="2"/>
</dbReference>
<comment type="caution">
    <text evidence="5">The sequence shown here is derived from an EMBL/GenBank/DDBJ whole genome shotgun (WGS) entry which is preliminary data.</text>
</comment>
<dbReference type="InterPro" id="IPR028082">
    <property type="entry name" value="Peripla_BP_I"/>
</dbReference>
<dbReference type="EMBL" id="JAJEQF010000031">
    <property type="protein sequence ID" value="MCC2168257.1"/>
    <property type="molecule type" value="Genomic_DNA"/>
</dbReference>
<dbReference type="SMART" id="SM00354">
    <property type="entry name" value="HTH_LACI"/>
    <property type="match status" value="1"/>
</dbReference>
<accession>A0AAE3DN43</accession>
<dbReference type="GO" id="GO:0000976">
    <property type="term" value="F:transcription cis-regulatory region binding"/>
    <property type="evidence" value="ECO:0007669"/>
    <property type="project" value="TreeGrafter"/>
</dbReference>
<protein>
    <submittedName>
        <fullName evidence="5">LacI family transcriptional regulator</fullName>
    </submittedName>
</protein>
<dbReference type="Proteomes" id="UP001199355">
    <property type="component" value="Unassembled WGS sequence"/>
</dbReference>
<dbReference type="SUPFAM" id="SSF53822">
    <property type="entry name" value="Periplasmic binding protein-like I"/>
    <property type="match status" value="1"/>
</dbReference>
<keyword evidence="1" id="KW-0805">Transcription regulation</keyword>
<dbReference type="CDD" id="cd06267">
    <property type="entry name" value="PBP1_LacI_sugar_binding-like"/>
    <property type="match status" value="1"/>
</dbReference>
<dbReference type="InterPro" id="IPR010982">
    <property type="entry name" value="Lambda_DNA-bd_dom_sf"/>
</dbReference>
<keyword evidence="6" id="KW-1185">Reference proteome</keyword>
<sequence length="350" mass="39447">MEQENREIEEITIKDIARMCGVGVSTVSRAINNHPDINPETKQKVMDIIQKYGYIPNNSARYLKRMDGKCIAVLVKGLTNPFFAGAIKVMEDEIKKKKYSMVIRHVESDEDEVDVALELVKEKRLAGLIFLGGHFVHSEEKLSKLRIPFILSTVGEGPDGIRHDNYSTLSVDDEKEGYRMTDYLIRLGHRKIAVLAAGKEDVSIGRMRLMGYLRALREQGIEPDEGLICYMNPKLPSYSMENGYVLTRQLLDEGKEFTAVFAFSDTMAVGACRAIAEAGKRIPQDYSVAGFDGIELCSYYNPTLTTIRQPIQEIAEESVHHLFDLLDGKSSHQHKIFPGELLEQESTRAL</sequence>
<dbReference type="PRINTS" id="PR00036">
    <property type="entry name" value="HTHLACI"/>
</dbReference>
<keyword evidence="3" id="KW-0804">Transcription</keyword>
<reference evidence="5 6" key="1">
    <citation type="submission" date="2021-10" db="EMBL/GenBank/DDBJ databases">
        <title>Anaerobic single-cell dispensing facilitates the cultivation of human gut bacteria.</title>
        <authorList>
            <person name="Afrizal A."/>
        </authorList>
    </citation>
    <scope>NUCLEOTIDE SEQUENCE [LARGE SCALE GENOMIC DNA]</scope>
    <source>
        <strain evidence="5 6">CLA-AA-H244</strain>
    </source>
</reference>
<gene>
    <name evidence="5" type="ORF">LKD45_11260</name>
</gene>
<dbReference type="PROSITE" id="PS50932">
    <property type="entry name" value="HTH_LACI_2"/>
    <property type="match status" value="1"/>
</dbReference>
<evidence type="ECO:0000313" key="5">
    <source>
        <dbReference type="EMBL" id="MCC2168257.1"/>
    </source>
</evidence>
<name>A0AAE3DN43_9FIRM</name>
<dbReference type="InterPro" id="IPR000843">
    <property type="entry name" value="HTH_LacI"/>
</dbReference>
<evidence type="ECO:0000256" key="1">
    <source>
        <dbReference type="ARBA" id="ARBA00023015"/>
    </source>
</evidence>
<keyword evidence="2" id="KW-0238">DNA-binding</keyword>
<dbReference type="AlphaFoldDB" id="A0AAE3DN43"/>
<dbReference type="InterPro" id="IPR046335">
    <property type="entry name" value="LacI/GalR-like_sensor"/>
</dbReference>
<dbReference type="SUPFAM" id="SSF47413">
    <property type="entry name" value="lambda repressor-like DNA-binding domains"/>
    <property type="match status" value="1"/>
</dbReference>
<organism evidence="5 6">
    <name type="scientific">Gallintestinimicrobium propionicum</name>
    <dbReference type="NCBI Taxonomy" id="2981770"/>
    <lineage>
        <taxon>Bacteria</taxon>
        <taxon>Bacillati</taxon>
        <taxon>Bacillota</taxon>
        <taxon>Clostridia</taxon>
        <taxon>Lachnospirales</taxon>
        <taxon>Lachnospiraceae</taxon>
        <taxon>Gallintestinimicrobium</taxon>
    </lineage>
</organism>
<dbReference type="Pfam" id="PF13377">
    <property type="entry name" value="Peripla_BP_3"/>
    <property type="match status" value="1"/>
</dbReference>
<dbReference type="GO" id="GO:0003700">
    <property type="term" value="F:DNA-binding transcription factor activity"/>
    <property type="evidence" value="ECO:0007669"/>
    <property type="project" value="TreeGrafter"/>
</dbReference>
<dbReference type="CDD" id="cd01392">
    <property type="entry name" value="HTH_LacI"/>
    <property type="match status" value="1"/>
</dbReference>
<evidence type="ECO:0000256" key="3">
    <source>
        <dbReference type="ARBA" id="ARBA00023163"/>
    </source>
</evidence>